<comment type="subcellular location">
    <subcellularLocation>
        <location evidence="2">Membrane</location>
        <topology evidence="2">Multi-pass membrane protein</topology>
    </subcellularLocation>
</comment>
<evidence type="ECO:0000313" key="17">
    <source>
        <dbReference type="Proteomes" id="UP000603453"/>
    </source>
</evidence>
<feature type="compositionally biased region" description="Acidic residues" evidence="13">
    <location>
        <begin position="349"/>
        <end position="360"/>
    </location>
</feature>
<dbReference type="Pfam" id="PF23113">
    <property type="entry name" value="MARCHF6_C"/>
    <property type="match status" value="1"/>
</dbReference>
<keyword evidence="9" id="KW-0833">Ubl conjugation pathway</keyword>
<dbReference type="SMART" id="SM00744">
    <property type="entry name" value="RINGv"/>
    <property type="match status" value="1"/>
</dbReference>
<feature type="compositionally biased region" description="Polar residues" evidence="13">
    <location>
        <begin position="332"/>
        <end position="344"/>
    </location>
</feature>
<dbReference type="CDD" id="cd16702">
    <property type="entry name" value="RING_CH-C4HC3_MARCH6"/>
    <property type="match status" value="1"/>
</dbReference>
<dbReference type="GO" id="GO:0036503">
    <property type="term" value="P:ERAD pathway"/>
    <property type="evidence" value="ECO:0007669"/>
    <property type="project" value="TreeGrafter"/>
</dbReference>
<feature type="transmembrane region" description="Helical" evidence="14">
    <location>
        <begin position="1155"/>
        <end position="1176"/>
    </location>
</feature>
<feature type="transmembrane region" description="Helical" evidence="14">
    <location>
        <begin position="479"/>
        <end position="498"/>
    </location>
</feature>
<dbReference type="InterPro" id="IPR011016">
    <property type="entry name" value="Znf_RING-CH"/>
</dbReference>
<dbReference type="InterPro" id="IPR013083">
    <property type="entry name" value="Znf_RING/FYVE/PHD"/>
</dbReference>
<evidence type="ECO:0000256" key="11">
    <source>
        <dbReference type="ARBA" id="ARBA00022989"/>
    </source>
</evidence>
<evidence type="ECO:0000256" key="12">
    <source>
        <dbReference type="ARBA" id="ARBA00023136"/>
    </source>
</evidence>
<dbReference type="Gene3D" id="3.30.40.10">
    <property type="entry name" value="Zinc/RING finger domain, C3HC4 (zinc finger)"/>
    <property type="match status" value="1"/>
</dbReference>
<accession>A0A8H7V7H8</accession>
<feature type="transmembrane region" description="Helical" evidence="14">
    <location>
        <begin position="1014"/>
        <end position="1034"/>
    </location>
</feature>
<dbReference type="GO" id="GO:0061630">
    <property type="term" value="F:ubiquitin protein ligase activity"/>
    <property type="evidence" value="ECO:0007669"/>
    <property type="project" value="UniProtKB-EC"/>
</dbReference>
<feature type="transmembrane region" description="Helical" evidence="14">
    <location>
        <begin position="608"/>
        <end position="630"/>
    </location>
</feature>
<evidence type="ECO:0000256" key="2">
    <source>
        <dbReference type="ARBA" id="ARBA00004141"/>
    </source>
</evidence>
<feature type="non-terminal residue" evidence="16">
    <location>
        <position position="1"/>
    </location>
</feature>
<dbReference type="InterPro" id="IPR056521">
    <property type="entry name" value="MARCHF6-like_C"/>
</dbReference>
<gene>
    <name evidence="16" type="ORF">INT47_007271</name>
</gene>
<evidence type="ECO:0000256" key="8">
    <source>
        <dbReference type="ARBA" id="ARBA00022771"/>
    </source>
</evidence>
<dbReference type="SUPFAM" id="SSF57850">
    <property type="entry name" value="RING/U-box"/>
    <property type="match status" value="1"/>
</dbReference>
<feature type="compositionally biased region" description="Basic and acidic residues" evidence="13">
    <location>
        <begin position="313"/>
        <end position="331"/>
    </location>
</feature>
<feature type="transmembrane region" description="Helical" evidence="14">
    <location>
        <begin position="660"/>
        <end position="688"/>
    </location>
</feature>
<evidence type="ECO:0000256" key="1">
    <source>
        <dbReference type="ARBA" id="ARBA00000900"/>
    </source>
</evidence>
<dbReference type="GO" id="GO:0005789">
    <property type="term" value="C:endoplasmic reticulum membrane"/>
    <property type="evidence" value="ECO:0007669"/>
    <property type="project" value="TreeGrafter"/>
</dbReference>
<sequence length="1254" mass="143332">MSIQNLIKKIEICRVCRSESTPDHPLYHPCKCSGSIRFVHEDCLKQWLSHSKKKYCELCEHPFAFTPIYRDDMPEKVPFYLLISQLIRRIATGLKTLARGLLVVLVWLIILPNFTLWTWRFYFWSGESIVFFRKGEDQPGSDSSLTTITDESSYFSYEILKNFLSDCLEGQIITGFVIIIFVAAYLFREWVMQNLPAEQQAPLNEPVPVNIENPNNNEHLVQEQVAIDTLLTAMQVINPEGDEDQDMSLHRLEHQLGHLRAAVDNELAQRNDDPTDTWYNQHASSSSANDTSDVISIHDEDEDEEYGFQSAHMKRESLDSEEHRRLLHQDDSQFSWSNAESSSGRMYEVEDEEEDDEEDRLPELIDNNPRFNNAAIERMFQEQMERRRELARIRELEQVEEIPPMIQPRQPAAAAAAVAGLGDDDEPFDVGDDINGVLEAIGMRGNPWMLVQNSVLMSLMISLCLGIAVWVPYVIGRLVILIQPISFIETPIYVMRLITDPLVDFVLDLCFPYIWSLIGGFIISAVPESIQLALRSIQDQFSKGVETAVTLSNETITRNETVVNNMTRAGSDSLMMNMDWVLIQNKIEAMSAVALARWHRFGTGQTGLDRSMCILVGYLVLITLGSWYLNHGRRASNSSRNTTGETIQDIIRQQGIFLKVLFFIVIELVVFPTVCGFLLDMATLPLFVNASFTSRYLFHLKSPYSSYFLHWFLGTGVLFYFAIFITVCREIIRPGVMWFIRDPNDPQFHPVQEMVERPLPNLLHKISQSALIYSVMLVFGVGTVTYTLGYTGIVFPLRLPFNTPLSTLAIDLLIIQFLLPPLIALIKPRDYSKKALDLWWHFACRQLRLTSFMFNVRKPDEEGRHIRKTLKSKIFFEKATIPTDEFSDVSIDEDDQKSVVFKRDGMMVRVPKYDSVPVDPKRRMLVPVDPVTLEALDEEERIRGHPAAADTNDEAQSTIVVYIPPNFKRRIIIFLFSMWFSISLFSCSVTVVPLLVGRALFKYYLAPGSKVNDLYSFALGIYIMAGLGTMTHWINECYATYKTNEYNNDEIMTYMKEKTKKIAKFLYLSSMFGLVIPLLFGIAVDLFVFMPIRSFNSESGLVIYVTQNWSFGVAYMSIIHNIIHVLPANNSVRRKLIGLIGDGIMQTDVWNITRTVIVPVIVTALLAITIPGIASWGILRFLDPKDPSLQITVTRYTYPIIFFFFVGLLSIVIFKKLIHLWIQIVKEDLYGIGVKLHNRNNGSSDEPTTLEADV</sequence>
<dbReference type="Proteomes" id="UP000603453">
    <property type="component" value="Unassembled WGS sequence"/>
</dbReference>
<evidence type="ECO:0000256" key="9">
    <source>
        <dbReference type="ARBA" id="ARBA00022786"/>
    </source>
</evidence>
<dbReference type="FunFam" id="3.30.40.10:FF:000287">
    <property type="entry name" value="RING finger membrane protein"/>
    <property type="match status" value="1"/>
</dbReference>
<keyword evidence="7" id="KW-0479">Metal-binding</keyword>
<feature type="transmembrane region" description="Helical" evidence="14">
    <location>
        <begin position="170"/>
        <end position="187"/>
    </location>
</feature>
<evidence type="ECO:0000256" key="10">
    <source>
        <dbReference type="ARBA" id="ARBA00022833"/>
    </source>
</evidence>
<comment type="catalytic activity">
    <reaction evidence="1">
        <text>S-ubiquitinyl-[E2 ubiquitin-conjugating enzyme]-L-cysteine + [acceptor protein]-L-lysine = [E2 ubiquitin-conjugating enzyme]-L-cysteine + N(6)-ubiquitinyl-[acceptor protein]-L-lysine.</text>
        <dbReference type="EC" id="2.3.2.27"/>
    </reaction>
</comment>
<feature type="transmembrane region" description="Helical" evidence="14">
    <location>
        <begin position="97"/>
        <end position="119"/>
    </location>
</feature>
<reference evidence="16" key="1">
    <citation type="submission" date="2020-12" db="EMBL/GenBank/DDBJ databases">
        <title>Metabolic potential, ecology and presence of endohyphal bacteria is reflected in genomic diversity of Mucoromycotina.</title>
        <authorList>
            <person name="Muszewska A."/>
            <person name="Okrasinska A."/>
            <person name="Steczkiewicz K."/>
            <person name="Drgas O."/>
            <person name="Orlowska M."/>
            <person name="Perlinska-Lenart U."/>
            <person name="Aleksandrzak-Piekarczyk T."/>
            <person name="Szatraj K."/>
            <person name="Zielenkiewicz U."/>
            <person name="Pilsyk S."/>
            <person name="Malc E."/>
            <person name="Mieczkowski P."/>
            <person name="Kruszewska J.S."/>
            <person name="Biernat P."/>
            <person name="Pawlowska J."/>
        </authorList>
    </citation>
    <scope>NUCLEOTIDE SEQUENCE</scope>
    <source>
        <strain evidence="16">WA0000017839</strain>
    </source>
</reference>
<proteinExistence type="predicted"/>
<evidence type="ECO:0000256" key="4">
    <source>
        <dbReference type="ARBA" id="ARBA00012483"/>
    </source>
</evidence>
<dbReference type="GO" id="GO:0008270">
    <property type="term" value="F:zinc ion binding"/>
    <property type="evidence" value="ECO:0007669"/>
    <property type="project" value="UniProtKB-KW"/>
</dbReference>
<dbReference type="EC" id="2.3.2.27" evidence="4"/>
<keyword evidence="8" id="KW-0863">Zinc-finger</keyword>
<keyword evidence="11 14" id="KW-1133">Transmembrane helix</keyword>
<dbReference type="PANTHER" id="PTHR13145:SF0">
    <property type="entry name" value="E3 UBIQUITIN-PROTEIN LIGASE MARCHF6"/>
    <property type="match status" value="1"/>
</dbReference>
<name>A0A8H7V7H8_9FUNG</name>
<dbReference type="AlphaFoldDB" id="A0A8H7V7H8"/>
<feature type="transmembrane region" description="Helical" evidence="14">
    <location>
        <begin position="1196"/>
        <end position="1214"/>
    </location>
</feature>
<dbReference type="OrthoDB" id="264354at2759"/>
<evidence type="ECO:0000256" key="3">
    <source>
        <dbReference type="ARBA" id="ARBA00004906"/>
    </source>
</evidence>
<evidence type="ECO:0000256" key="14">
    <source>
        <dbReference type="SAM" id="Phobius"/>
    </source>
</evidence>
<feature type="transmembrane region" description="Helical" evidence="14">
    <location>
        <begin position="971"/>
        <end position="994"/>
    </location>
</feature>
<evidence type="ECO:0000313" key="16">
    <source>
        <dbReference type="EMBL" id="KAG2206258.1"/>
    </source>
</evidence>
<keyword evidence="6 14" id="KW-0812">Transmembrane</keyword>
<feature type="compositionally biased region" description="Polar residues" evidence="13">
    <location>
        <begin position="277"/>
        <end position="294"/>
    </location>
</feature>
<keyword evidence="10" id="KW-0862">Zinc</keyword>
<organism evidence="16 17">
    <name type="scientific">Mucor saturninus</name>
    <dbReference type="NCBI Taxonomy" id="64648"/>
    <lineage>
        <taxon>Eukaryota</taxon>
        <taxon>Fungi</taxon>
        <taxon>Fungi incertae sedis</taxon>
        <taxon>Mucoromycota</taxon>
        <taxon>Mucoromycotina</taxon>
        <taxon>Mucoromycetes</taxon>
        <taxon>Mucorales</taxon>
        <taxon>Mucorineae</taxon>
        <taxon>Mucoraceae</taxon>
        <taxon>Mucor</taxon>
    </lineage>
</organism>
<feature type="transmembrane region" description="Helical" evidence="14">
    <location>
        <begin position="1065"/>
        <end position="1089"/>
    </location>
</feature>
<keyword evidence="12 14" id="KW-0472">Membrane</keyword>
<feature type="transmembrane region" description="Helical" evidence="14">
    <location>
        <begin position="454"/>
        <end position="473"/>
    </location>
</feature>
<evidence type="ECO:0000256" key="13">
    <source>
        <dbReference type="SAM" id="MobiDB-lite"/>
    </source>
</evidence>
<dbReference type="Pfam" id="PF12906">
    <property type="entry name" value="RINGv"/>
    <property type="match status" value="1"/>
</dbReference>
<dbReference type="PANTHER" id="PTHR13145">
    <property type="entry name" value="SSM4 PROTEIN"/>
    <property type="match status" value="1"/>
</dbReference>
<keyword evidence="17" id="KW-1185">Reference proteome</keyword>
<feature type="transmembrane region" description="Helical" evidence="14">
    <location>
        <begin position="1109"/>
        <end position="1126"/>
    </location>
</feature>
<feature type="transmembrane region" description="Helical" evidence="14">
    <location>
        <begin position="505"/>
        <end position="526"/>
    </location>
</feature>
<comment type="pathway">
    <text evidence="3">Protein modification; protein ubiquitination.</text>
</comment>
<evidence type="ECO:0000259" key="15">
    <source>
        <dbReference type="PROSITE" id="PS51292"/>
    </source>
</evidence>
<feature type="transmembrane region" description="Helical" evidence="14">
    <location>
        <begin position="770"/>
        <end position="793"/>
    </location>
</feature>
<feature type="region of interest" description="Disordered" evidence="13">
    <location>
        <begin position="270"/>
        <end position="365"/>
    </location>
</feature>
<feature type="transmembrane region" description="Helical" evidence="14">
    <location>
        <begin position="708"/>
        <end position="728"/>
    </location>
</feature>
<feature type="transmembrane region" description="Helical" evidence="14">
    <location>
        <begin position="805"/>
        <end position="826"/>
    </location>
</feature>
<evidence type="ECO:0000256" key="6">
    <source>
        <dbReference type="ARBA" id="ARBA00022692"/>
    </source>
</evidence>
<dbReference type="PROSITE" id="PS51292">
    <property type="entry name" value="ZF_RING_CH"/>
    <property type="match status" value="1"/>
</dbReference>
<evidence type="ECO:0000256" key="7">
    <source>
        <dbReference type="ARBA" id="ARBA00022723"/>
    </source>
</evidence>
<protein>
    <recommendedName>
        <fullName evidence="4">RING-type E3 ubiquitin transferase</fullName>
        <ecNumber evidence="4">2.3.2.27</ecNumber>
    </recommendedName>
</protein>
<dbReference type="EMBL" id="JAEPRD010000031">
    <property type="protein sequence ID" value="KAG2206258.1"/>
    <property type="molecule type" value="Genomic_DNA"/>
</dbReference>
<feature type="domain" description="RING-CH-type" evidence="15">
    <location>
        <begin position="5"/>
        <end position="66"/>
    </location>
</feature>
<keyword evidence="5" id="KW-0808">Transferase</keyword>
<evidence type="ECO:0000256" key="5">
    <source>
        <dbReference type="ARBA" id="ARBA00022679"/>
    </source>
</evidence>
<comment type="caution">
    <text evidence="16">The sequence shown here is derived from an EMBL/GenBank/DDBJ whole genome shotgun (WGS) entry which is preliminary data.</text>
</comment>